<evidence type="ECO:0000313" key="1">
    <source>
        <dbReference type="EMBL" id="MFC0514641.1"/>
    </source>
</evidence>
<dbReference type="Proteomes" id="UP001589828">
    <property type="component" value="Unassembled WGS sequence"/>
</dbReference>
<keyword evidence="2" id="KW-1185">Reference proteome</keyword>
<accession>A0ABV6L5D4</accession>
<comment type="caution">
    <text evidence="1">The sequence shown here is derived from an EMBL/GenBank/DDBJ whole genome shotgun (WGS) entry which is preliminary data.</text>
</comment>
<name>A0ABV6L5D4_9SPHI</name>
<evidence type="ECO:0000313" key="2">
    <source>
        <dbReference type="Proteomes" id="UP001589828"/>
    </source>
</evidence>
<sequence length="92" mass="9173">MGRLSAGSGSSRQAGGAFPFNYGSAAVELALLKVYAALAAGSGCAAEEPGLDLADIAALFDELVVLVKAVEAQCAGDECCCRLCGCRSGIGR</sequence>
<gene>
    <name evidence="1" type="ORF">ACFFGT_10530</name>
</gene>
<dbReference type="EMBL" id="JBHLTS010000021">
    <property type="protein sequence ID" value="MFC0514641.1"/>
    <property type="molecule type" value="Genomic_DNA"/>
</dbReference>
<reference evidence="1 2" key="1">
    <citation type="submission" date="2024-09" db="EMBL/GenBank/DDBJ databases">
        <authorList>
            <person name="Sun Q."/>
            <person name="Mori K."/>
        </authorList>
    </citation>
    <scope>NUCLEOTIDE SEQUENCE [LARGE SCALE GENOMIC DNA]</scope>
    <source>
        <strain evidence="1 2">NCAIM B.02415</strain>
    </source>
</reference>
<organism evidence="1 2">
    <name type="scientific">Mucilaginibacter angelicae</name>
    <dbReference type="NCBI Taxonomy" id="869718"/>
    <lineage>
        <taxon>Bacteria</taxon>
        <taxon>Pseudomonadati</taxon>
        <taxon>Bacteroidota</taxon>
        <taxon>Sphingobacteriia</taxon>
        <taxon>Sphingobacteriales</taxon>
        <taxon>Sphingobacteriaceae</taxon>
        <taxon>Mucilaginibacter</taxon>
    </lineage>
</organism>
<proteinExistence type="predicted"/>
<dbReference type="RefSeq" id="WP_377022485.1">
    <property type="nucleotide sequence ID" value="NZ_JBHLTS010000021.1"/>
</dbReference>
<protein>
    <submittedName>
        <fullName evidence="1">Uncharacterized protein</fullName>
    </submittedName>
</protein>